<dbReference type="Pfam" id="PF10101">
    <property type="entry name" value="DUF2339"/>
    <property type="match status" value="1"/>
</dbReference>
<keyword evidence="1" id="KW-0472">Membrane</keyword>
<sequence>MARLLTIAGSLVLLVGIAFLLVLAIQAGLFGPVPRVITGSAVSAALIGTALLLRRRLPTNPGPIALAACGIAGGYLVVVAVASIYAWVPFYVGLAMATLLAVLGCLLAHRWNSQTLAVIVLVGVILLAPGVGLDRPWTAAALLVLLSGVITLLQLDRRWPVVHCVRVAPTALVLITLAGTRWTQENFDITWFGAALTTLFALLVVAVEYVLLRCHGDHPGLGTISSIMIGIALLTPMIAVRVLLEDVRADVWLLALAVVWCGFAVLLRTPGRRAVLISGAALTAAVGVAGFDQVGLVGATFMIIAATLLALGGAGVDRVVGWVGVGAGLDAFLFYLAVLPGLVITDSALPTVWDLSASCAGVLAAVAAGSFVRRVASHSDVRAPMAVVWVCAMITGTGVLVITGRIVGAALGDRQLGFLIGHAAATFGLMIVASWLLLRSLARVGRGLVGGLITAGVAVAKLLIFDLATLDGMIRVLAFVATGVVLLALGTFYARAWSAARSGSG</sequence>
<dbReference type="EMBL" id="JACCBU010000001">
    <property type="protein sequence ID" value="NYE74436.1"/>
    <property type="molecule type" value="Genomic_DNA"/>
</dbReference>
<feature type="transmembrane region" description="Helical" evidence="1">
    <location>
        <begin position="90"/>
        <end position="108"/>
    </location>
</feature>
<dbReference type="InterPro" id="IPR019286">
    <property type="entry name" value="DUF2339_TM"/>
</dbReference>
<keyword evidence="3" id="KW-1185">Reference proteome</keyword>
<feature type="transmembrane region" description="Helical" evidence="1">
    <location>
        <begin position="167"/>
        <end position="183"/>
    </location>
</feature>
<feature type="transmembrane region" description="Helical" evidence="1">
    <location>
        <begin position="274"/>
        <end position="291"/>
    </location>
</feature>
<feature type="transmembrane region" description="Helical" evidence="1">
    <location>
        <begin position="137"/>
        <end position="155"/>
    </location>
</feature>
<evidence type="ECO:0000256" key="1">
    <source>
        <dbReference type="SAM" id="Phobius"/>
    </source>
</evidence>
<dbReference type="PANTHER" id="PTHR38434">
    <property type="entry name" value="BLL2549 PROTEIN"/>
    <property type="match status" value="1"/>
</dbReference>
<protein>
    <submittedName>
        <fullName evidence="2">Putative membrane protein</fullName>
    </submittedName>
</protein>
<proteinExistence type="predicted"/>
<feature type="transmembrane region" description="Helical" evidence="1">
    <location>
        <begin position="250"/>
        <end position="267"/>
    </location>
</feature>
<feature type="transmembrane region" description="Helical" evidence="1">
    <location>
        <begin position="447"/>
        <end position="468"/>
    </location>
</feature>
<feature type="transmembrane region" description="Helical" evidence="1">
    <location>
        <begin position="65"/>
        <end position="84"/>
    </location>
</feature>
<evidence type="ECO:0000313" key="2">
    <source>
        <dbReference type="EMBL" id="NYE74436.1"/>
    </source>
</evidence>
<dbReference type="AlphaFoldDB" id="A0A7Y9ID81"/>
<accession>A0A7Y9ID81</accession>
<name>A0A7Y9ID81_9ACTN</name>
<feature type="transmembrane region" description="Helical" evidence="1">
    <location>
        <begin position="419"/>
        <end position="438"/>
    </location>
</feature>
<feature type="transmembrane region" description="Helical" evidence="1">
    <location>
        <begin position="115"/>
        <end position="131"/>
    </location>
</feature>
<dbReference type="RefSeq" id="WP_179756739.1">
    <property type="nucleotide sequence ID" value="NZ_JACCBU010000001.1"/>
</dbReference>
<dbReference type="Proteomes" id="UP000569914">
    <property type="component" value="Unassembled WGS sequence"/>
</dbReference>
<gene>
    <name evidence="2" type="ORF">BKA15_005765</name>
</gene>
<feature type="transmembrane region" description="Helical" evidence="1">
    <location>
        <begin position="36"/>
        <end position="53"/>
    </location>
</feature>
<feature type="transmembrane region" description="Helical" evidence="1">
    <location>
        <begin position="297"/>
        <end position="316"/>
    </location>
</feature>
<feature type="transmembrane region" description="Helical" evidence="1">
    <location>
        <begin position="355"/>
        <end position="372"/>
    </location>
</feature>
<feature type="transmembrane region" description="Helical" evidence="1">
    <location>
        <begin position="224"/>
        <end position="244"/>
    </location>
</feature>
<feature type="transmembrane region" description="Helical" evidence="1">
    <location>
        <begin position="189"/>
        <end position="212"/>
    </location>
</feature>
<feature type="transmembrane region" description="Helical" evidence="1">
    <location>
        <begin position="323"/>
        <end position="343"/>
    </location>
</feature>
<comment type="caution">
    <text evidence="2">The sequence shown here is derived from an EMBL/GenBank/DDBJ whole genome shotgun (WGS) entry which is preliminary data.</text>
</comment>
<dbReference type="PANTHER" id="PTHR38434:SF1">
    <property type="entry name" value="BLL2549 PROTEIN"/>
    <property type="match status" value="1"/>
</dbReference>
<feature type="transmembrane region" description="Helical" evidence="1">
    <location>
        <begin position="384"/>
        <end position="407"/>
    </location>
</feature>
<keyword evidence="1" id="KW-1133">Transmembrane helix</keyword>
<feature type="transmembrane region" description="Helical" evidence="1">
    <location>
        <begin position="474"/>
        <end position="494"/>
    </location>
</feature>
<organism evidence="2 3">
    <name type="scientific">Microlunatus parietis</name>
    <dbReference type="NCBI Taxonomy" id="682979"/>
    <lineage>
        <taxon>Bacteria</taxon>
        <taxon>Bacillati</taxon>
        <taxon>Actinomycetota</taxon>
        <taxon>Actinomycetes</taxon>
        <taxon>Propionibacteriales</taxon>
        <taxon>Propionibacteriaceae</taxon>
        <taxon>Microlunatus</taxon>
    </lineage>
</organism>
<keyword evidence="1" id="KW-0812">Transmembrane</keyword>
<evidence type="ECO:0000313" key="3">
    <source>
        <dbReference type="Proteomes" id="UP000569914"/>
    </source>
</evidence>
<reference evidence="2 3" key="1">
    <citation type="submission" date="2020-07" db="EMBL/GenBank/DDBJ databases">
        <title>Sequencing the genomes of 1000 actinobacteria strains.</title>
        <authorList>
            <person name="Klenk H.-P."/>
        </authorList>
    </citation>
    <scope>NUCLEOTIDE SEQUENCE [LARGE SCALE GENOMIC DNA]</scope>
    <source>
        <strain evidence="2 3">DSM 22083</strain>
    </source>
</reference>